<gene>
    <name evidence="1" type="ORF">SHELI_v1c05500</name>
</gene>
<dbReference type="KEGG" id="shj:SHELI_v1c05500"/>
<evidence type="ECO:0000313" key="1">
    <source>
        <dbReference type="EMBL" id="AOG60501.1"/>
    </source>
</evidence>
<accession>A0A1B3SKP6</accession>
<evidence type="ECO:0000313" key="2">
    <source>
        <dbReference type="Proteomes" id="UP000094378"/>
    </source>
</evidence>
<dbReference type="OrthoDB" id="389603at2"/>
<dbReference type="STRING" id="216938.SHELI_v1c05500"/>
<sequence length="167" mass="19915">MILVITLLASLFFIFQKKDAAKIINKVNNTVTFKLLYGIKLKHSYYIPKDFEYNKTLKNELDVVKEQKLSSLKAFFTIKPKKDFTKTRTIWLLPLDHIKTIKTKRFDLDKPFFLTRGISENNANKSIKLFKNHKKTFNECYKELKKVYIGNEFNKDFYREAIPKLIY</sequence>
<dbReference type="RefSeq" id="WP_069116490.1">
    <property type="nucleotide sequence ID" value="NZ_CP017015.1"/>
</dbReference>
<dbReference type="EMBL" id="CP017015">
    <property type="protein sequence ID" value="AOG60501.1"/>
    <property type="molecule type" value="Genomic_DNA"/>
</dbReference>
<protein>
    <submittedName>
        <fullName evidence="1">Uncharacterized protein</fullName>
    </submittedName>
</protein>
<organism evidence="1 2">
    <name type="scientific">Spiroplasma helicoides</name>
    <dbReference type="NCBI Taxonomy" id="216938"/>
    <lineage>
        <taxon>Bacteria</taxon>
        <taxon>Bacillati</taxon>
        <taxon>Mycoplasmatota</taxon>
        <taxon>Mollicutes</taxon>
        <taxon>Entomoplasmatales</taxon>
        <taxon>Spiroplasmataceae</taxon>
        <taxon>Spiroplasma</taxon>
    </lineage>
</organism>
<keyword evidence="2" id="KW-1185">Reference proteome</keyword>
<reference evidence="1 2" key="1">
    <citation type="submission" date="2016-08" db="EMBL/GenBank/DDBJ databases">
        <title>Complete genome sequence of Spiroplasma helicoides TABS-2 (DSM 22551).</title>
        <authorList>
            <person name="Shen W.-Y."/>
            <person name="Lo W.-S."/>
            <person name="Lai Y.-C."/>
            <person name="Kuo C.-H."/>
        </authorList>
    </citation>
    <scope>NUCLEOTIDE SEQUENCE [LARGE SCALE GENOMIC DNA]</scope>
    <source>
        <strain evidence="1 2">TABS-2</strain>
    </source>
</reference>
<dbReference type="AlphaFoldDB" id="A0A1B3SKP6"/>
<dbReference type="Proteomes" id="UP000094378">
    <property type="component" value="Chromosome"/>
</dbReference>
<proteinExistence type="predicted"/>
<name>A0A1B3SKP6_9MOLU</name>